<evidence type="ECO:0000256" key="1">
    <source>
        <dbReference type="SAM" id="SignalP"/>
    </source>
</evidence>
<evidence type="ECO:0000313" key="2">
    <source>
        <dbReference type="EMBL" id="PRB85740.1"/>
    </source>
</evidence>
<comment type="caution">
    <text evidence="2">The sequence shown here is derived from an EMBL/GenBank/DDBJ whole genome shotgun (WGS) entry which is preliminary data.</text>
</comment>
<feature type="chain" id="PRO_5015498399" evidence="1">
    <location>
        <begin position="38"/>
        <end position="310"/>
    </location>
</feature>
<proteinExistence type="predicted"/>
<protein>
    <submittedName>
        <fullName evidence="2">Uncharacterized protein</fullName>
    </submittedName>
</protein>
<sequence>MNNKQMNVKNLNLIMMKSKKTTILTAVLLGLSTSIFAQTGNVGINTTSPTKTLDVNGELRVRTLPVIPAGTPMVADADGNVGMFKPLDPNDFIVYNLDSNIRQNDARNVDLNSIRNTVQNGGFNQIAADNCWVVPNSAITLKFPQSSIRRGTVSWGLWFEMNYADLGPFSQTSIEGGTGRIQLPVFFNSRAYARLYKKTGPGVNDWTEQNTVTVVMQTSQISPYFGAAAANDSSGNPYPNGPVTNANFRYFFYANYSVGDGTGISIDPNAEYKVELLYGIENLSSRATITDTAFLQNWGVQSTGYSFYKN</sequence>
<dbReference type="EMBL" id="PCPP01000001">
    <property type="protein sequence ID" value="PRB85740.1"/>
    <property type="molecule type" value="Genomic_DNA"/>
</dbReference>
<dbReference type="AlphaFoldDB" id="A0A2S9CZ49"/>
<dbReference type="Proteomes" id="UP000238325">
    <property type="component" value="Unassembled WGS sequence"/>
</dbReference>
<evidence type="ECO:0000313" key="4">
    <source>
        <dbReference type="Proteomes" id="UP000238325"/>
    </source>
</evidence>
<dbReference type="Proteomes" id="UP000238534">
    <property type="component" value="Unassembled WGS sequence"/>
</dbReference>
<evidence type="ECO:0000313" key="3">
    <source>
        <dbReference type="EMBL" id="PRB90536.1"/>
    </source>
</evidence>
<name>A0A2S9CZ49_CHRCI</name>
<accession>A0A2S9CZ49</accession>
<evidence type="ECO:0000313" key="5">
    <source>
        <dbReference type="Proteomes" id="UP000238534"/>
    </source>
</evidence>
<reference evidence="4 5" key="1">
    <citation type="submission" date="2017-09" db="EMBL/GenBank/DDBJ databases">
        <title>Genomic, metabolic, and phenotypic characteristics of bacterial isolates from the natural microbiome of the model nematode Caenorhabditis elegans.</title>
        <authorList>
            <person name="Zimmermann J."/>
            <person name="Obeng N."/>
            <person name="Yang W."/>
            <person name="Obeng O."/>
            <person name="Kissoyan K."/>
            <person name="Pees B."/>
            <person name="Dirksen P."/>
            <person name="Hoppner M."/>
            <person name="Franke A."/>
            <person name="Rosenstiel P."/>
            <person name="Leippe M."/>
            <person name="Dierking K."/>
            <person name="Kaleta C."/>
            <person name="Schulenburg H."/>
        </authorList>
    </citation>
    <scope>NUCLEOTIDE SEQUENCE [LARGE SCALE GENOMIC DNA]</scope>
    <source>
        <strain evidence="2 5">MYb25</strain>
        <strain evidence="3 4">MYb44</strain>
    </source>
</reference>
<keyword evidence="1" id="KW-0732">Signal</keyword>
<dbReference type="EMBL" id="PCPH01000002">
    <property type="protein sequence ID" value="PRB90536.1"/>
    <property type="molecule type" value="Genomic_DNA"/>
</dbReference>
<feature type="signal peptide" evidence="1">
    <location>
        <begin position="1"/>
        <end position="37"/>
    </location>
</feature>
<gene>
    <name evidence="2" type="ORF">CQ022_05660</name>
    <name evidence="3" type="ORF">CQ033_07325</name>
</gene>
<keyword evidence="4" id="KW-1185">Reference proteome</keyword>
<organism evidence="2 5">
    <name type="scientific">Chryseobacterium culicis</name>
    <dbReference type="NCBI Taxonomy" id="680127"/>
    <lineage>
        <taxon>Bacteria</taxon>
        <taxon>Pseudomonadati</taxon>
        <taxon>Bacteroidota</taxon>
        <taxon>Flavobacteriia</taxon>
        <taxon>Flavobacteriales</taxon>
        <taxon>Weeksellaceae</taxon>
        <taxon>Chryseobacterium group</taxon>
        <taxon>Chryseobacterium</taxon>
    </lineage>
</organism>